<dbReference type="Proteomes" id="UP000427716">
    <property type="component" value="Chromosome"/>
</dbReference>
<dbReference type="Gene3D" id="3.40.50.300">
    <property type="entry name" value="P-loop containing nucleotide triphosphate hydrolases"/>
    <property type="match status" value="1"/>
</dbReference>
<accession>A0A6I6D2Y5</accession>
<gene>
    <name evidence="2" type="ORF">GM160_06350</name>
</gene>
<protein>
    <recommendedName>
        <fullName evidence="4">Translesion DNA synthesis-associated protein ImuA</fullName>
    </recommendedName>
</protein>
<organism evidence="2 3">
    <name type="scientific">Guyparkeria halophila</name>
    <dbReference type="NCBI Taxonomy" id="47960"/>
    <lineage>
        <taxon>Bacteria</taxon>
        <taxon>Pseudomonadati</taxon>
        <taxon>Pseudomonadota</taxon>
        <taxon>Gammaproteobacteria</taxon>
        <taxon>Chromatiales</taxon>
        <taxon>Thioalkalibacteraceae</taxon>
        <taxon>Guyparkeria</taxon>
    </lineage>
</organism>
<evidence type="ECO:0000256" key="1">
    <source>
        <dbReference type="SAM" id="MobiDB-lite"/>
    </source>
</evidence>
<keyword evidence="3" id="KW-1185">Reference proteome</keyword>
<evidence type="ECO:0008006" key="4">
    <source>
        <dbReference type="Google" id="ProtNLM"/>
    </source>
</evidence>
<evidence type="ECO:0000313" key="3">
    <source>
        <dbReference type="Proteomes" id="UP000427716"/>
    </source>
</evidence>
<dbReference type="InterPro" id="IPR027417">
    <property type="entry name" value="P-loop_NTPase"/>
</dbReference>
<dbReference type="KEGG" id="ghl:GM160_06350"/>
<evidence type="ECO:0000313" key="2">
    <source>
        <dbReference type="EMBL" id="QGT78547.1"/>
    </source>
</evidence>
<dbReference type="AlphaFoldDB" id="A0A6I6D2Y5"/>
<dbReference type="SUPFAM" id="SSF52540">
    <property type="entry name" value="P-loop containing nucleoside triphosphate hydrolases"/>
    <property type="match status" value="1"/>
</dbReference>
<proteinExistence type="predicted"/>
<feature type="region of interest" description="Disordered" evidence="1">
    <location>
        <begin position="242"/>
        <end position="271"/>
    </location>
</feature>
<name>A0A6I6D2Y5_9GAMM</name>
<dbReference type="EMBL" id="CP046415">
    <property type="protein sequence ID" value="QGT78547.1"/>
    <property type="molecule type" value="Genomic_DNA"/>
</dbReference>
<sequence>MGERAMAGNDVAELLARHDIWRGRQTRPPESVAAPCPSGWSTLDELLGGGWPGEGLVELYAGRAPNGPWRRPFDRLDTTPLSSQRDWFQASLGHGLTALLMPWLRQRTRAGSVALINPPAVPCAERWQREGVTLDELLVIQPRNLRELGWATEEVLQSGACALVIAWLPPLGFALRRRLKLAAETGRSCLATPYPFGRDMAVGGGTHAPSSPAWVQLSVQRQTEGADRALSVQRLKPFHPRQVRLELDGDPADTTPVRDTAGPPLALVDTR</sequence>
<reference evidence="2 3" key="1">
    <citation type="submission" date="2019-11" db="EMBL/GenBank/DDBJ databases">
        <authorList>
            <person name="Zhang J."/>
            <person name="Sun C."/>
        </authorList>
    </citation>
    <scope>NUCLEOTIDE SEQUENCE [LARGE SCALE GENOMIC DNA]</scope>
    <source>
        <strain evidence="3">sp2</strain>
    </source>
</reference>